<comment type="caution">
    <text evidence="7">The sequence shown here is derived from an EMBL/GenBank/DDBJ whole genome shotgun (WGS) entry which is preliminary data.</text>
</comment>
<feature type="transmembrane region" description="Helical" evidence="5">
    <location>
        <begin position="116"/>
        <end position="149"/>
    </location>
</feature>
<dbReference type="AlphaFoldDB" id="A0AAV0U9J4"/>
<accession>A0AAV0U9J4</accession>
<evidence type="ECO:0000256" key="2">
    <source>
        <dbReference type="ARBA" id="ARBA00022692"/>
    </source>
</evidence>
<keyword evidence="6" id="KW-0732">Signal</keyword>
<feature type="transmembrane region" description="Helical" evidence="5">
    <location>
        <begin position="444"/>
        <end position="465"/>
    </location>
</feature>
<gene>
    <name evidence="7" type="ORF">HBR001_LOCUS5501</name>
</gene>
<keyword evidence="8" id="KW-1185">Reference proteome</keyword>
<feature type="transmembrane region" description="Helical" evidence="5">
    <location>
        <begin position="397"/>
        <end position="415"/>
    </location>
</feature>
<keyword evidence="3 5" id="KW-1133">Transmembrane helix</keyword>
<evidence type="ECO:0000256" key="6">
    <source>
        <dbReference type="SAM" id="SignalP"/>
    </source>
</evidence>
<dbReference type="EMBL" id="CANTFL010001155">
    <property type="protein sequence ID" value="CAI5732393.1"/>
    <property type="molecule type" value="Genomic_DNA"/>
</dbReference>
<name>A0AAV0U9J4_HYABA</name>
<feature type="transmembrane region" description="Helical" evidence="5">
    <location>
        <begin position="516"/>
        <end position="535"/>
    </location>
</feature>
<keyword evidence="2 5" id="KW-0812">Transmembrane</keyword>
<feature type="transmembrane region" description="Helical" evidence="5">
    <location>
        <begin position="186"/>
        <end position="207"/>
    </location>
</feature>
<dbReference type="PANTHER" id="PTHR14255">
    <property type="entry name" value="CEREBLON"/>
    <property type="match status" value="1"/>
</dbReference>
<feature type="signal peptide" evidence="6">
    <location>
        <begin position="1"/>
        <end position="25"/>
    </location>
</feature>
<protein>
    <recommendedName>
        <fullName evidence="9">RxLR effector candidate protein</fullName>
    </recommendedName>
</protein>
<dbReference type="PANTHER" id="PTHR14255:SF3">
    <property type="entry name" value="SULFITE EXPORTER TAUE_SAFE FAMILY PROTEIN 5-RELATED"/>
    <property type="match status" value="1"/>
</dbReference>
<dbReference type="GO" id="GO:0031464">
    <property type="term" value="C:Cul4A-RING E3 ubiquitin ligase complex"/>
    <property type="evidence" value="ECO:0007669"/>
    <property type="project" value="TreeGrafter"/>
</dbReference>
<dbReference type="Proteomes" id="UP001162031">
    <property type="component" value="Unassembled WGS sequence"/>
</dbReference>
<feature type="transmembrane region" description="Helical" evidence="5">
    <location>
        <begin position="213"/>
        <end position="231"/>
    </location>
</feature>
<evidence type="ECO:0000256" key="3">
    <source>
        <dbReference type="ARBA" id="ARBA00022989"/>
    </source>
</evidence>
<reference evidence="7" key="1">
    <citation type="submission" date="2022-12" db="EMBL/GenBank/DDBJ databases">
        <authorList>
            <person name="Webb A."/>
        </authorList>
    </citation>
    <scope>NUCLEOTIDE SEQUENCE</scope>
    <source>
        <strain evidence="7">Hp1</strain>
    </source>
</reference>
<sequence>MRSSASCTAIAVCLICAAATRETTAYGSPEVHCTRSSDCGDVPALACVANKCEYCRPEANDCSTDGIKRCRVFETLDEVTGEMKTQLALNAVGETVEVAYCIDKDLFDPFTWTDVVATIIAFVSTALGSGCGVGGGGLLVPFYIFFYGLSPKHAIPLSKATIFGNAVSAYIFNFNRKHPMNADYPLINYQVAGVMEPTTLIGAIFGVMMNQMFPAWFILVLLVSLLSYITYKTVLKGNKIHEKETEQQLALVKSVFKGRPDGGGRGRQWSIYRRFNVEIAAQRWLAKTRRNKKLRQIKLEDEEDFRSLPPLPDQGLSSSTSLLGAAGKRDFGSFVPDDDQISMRRKTIERQAMRTLPLKYVIPLVISWLVVLIQSMLRGGHGAPSIIGVTCNSASYWMVTFLPLSILVAITLWVGHQLRLLNRLKVLSDHPFVPGDIHWTKRRVLVFPILCTLAGVAAGLLGIGGGMVKGPIMLEMGILPPVQSATANFMILFTSSSTTIQFAINGQFPGERQYDYMAWFALMGCLGGLCGQKGVAHLIKKYKRESIMVYLLAATIGLSTVAMGAIGFKSAMRDLKLGMHLGFNGICDKQ</sequence>
<feature type="chain" id="PRO_5043370515" description="RxLR effector candidate protein" evidence="6">
    <location>
        <begin position="26"/>
        <end position="590"/>
    </location>
</feature>
<dbReference type="InterPro" id="IPR002781">
    <property type="entry name" value="TM_pro_TauE-like"/>
</dbReference>
<evidence type="ECO:0000256" key="4">
    <source>
        <dbReference type="ARBA" id="ARBA00023136"/>
    </source>
</evidence>
<feature type="transmembrane region" description="Helical" evidence="5">
    <location>
        <begin position="360"/>
        <end position="377"/>
    </location>
</feature>
<dbReference type="GO" id="GO:0016567">
    <property type="term" value="P:protein ubiquitination"/>
    <property type="evidence" value="ECO:0007669"/>
    <property type="project" value="TreeGrafter"/>
</dbReference>
<feature type="transmembrane region" description="Helical" evidence="5">
    <location>
        <begin position="547"/>
        <end position="568"/>
    </location>
</feature>
<evidence type="ECO:0000256" key="1">
    <source>
        <dbReference type="ARBA" id="ARBA00004141"/>
    </source>
</evidence>
<evidence type="ECO:0000313" key="7">
    <source>
        <dbReference type="EMBL" id="CAI5732393.1"/>
    </source>
</evidence>
<evidence type="ECO:0008006" key="9">
    <source>
        <dbReference type="Google" id="ProtNLM"/>
    </source>
</evidence>
<proteinExistence type="predicted"/>
<evidence type="ECO:0000313" key="8">
    <source>
        <dbReference type="Proteomes" id="UP001162031"/>
    </source>
</evidence>
<keyword evidence="4 5" id="KW-0472">Membrane</keyword>
<dbReference type="Pfam" id="PF01925">
    <property type="entry name" value="TauE"/>
    <property type="match status" value="2"/>
</dbReference>
<organism evidence="7 8">
    <name type="scientific">Hyaloperonospora brassicae</name>
    <name type="common">Brassica downy mildew</name>
    <name type="synonym">Peronospora brassicae</name>
    <dbReference type="NCBI Taxonomy" id="162125"/>
    <lineage>
        <taxon>Eukaryota</taxon>
        <taxon>Sar</taxon>
        <taxon>Stramenopiles</taxon>
        <taxon>Oomycota</taxon>
        <taxon>Peronosporomycetes</taxon>
        <taxon>Peronosporales</taxon>
        <taxon>Peronosporaceae</taxon>
        <taxon>Hyaloperonospora</taxon>
    </lineage>
</organism>
<evidence type="ECO:0000256" key="5">
    <source>
        <dbReference type="SAM" id="Phobius"/>
    </source>
</evidence>
<comment type="subcellular location">
    <subcellularLocation>
        <location evidence="1">Membrane</location>
        <topology evidence="1">Multi-pass membrane protein</topology>
    </subcellularLocation>
</comment>
<dbReference type="GO" id="GO:0016020">
    <property type="term" value="C:membrane"/>
    <property type="evidence" value="ECO:0007669"/>
    <property type="project" value="UniProtKB-SubCell"/>
</dbReference>